<dbReference type="Proteomes" id="UP001595887">
    <property type="component" value="Unassembled WGS sequence"/>
</dbReference>
<evidence type="ECO:0000256" key="1">
    <source>
        <dbReference type="SAM" id="Phobius"/>
    </source>
</evidence>
<dbReference type="Pfam" id="PF04087">
    <property type="entry name" value="DUF389"/>
    <property type="match status" value="1"/>
</dbReference>
<sequence length="527" mass="55745">MSETSKSGAMGSVAEQEPLTIAQAHSDPLNQMWSALRGWWLNIVIQDIDQLAVVRKIKDESGLTPRYIFMTCMSAGIAILGLILSSPAVVIGAMLLSPLMGPILGAGFALATGDAQWLKESGKALAAGTIFAILFCALIVLLSPLQTVTSEIASRTRPNLFDLAVALFSALAGSYAMIRGREGTIVGVAIATALMPPLAVVGFGLATANWTVFGGSLLLFVTNLMTIALSAAVMARLYGFRTSLSATQSMMQSIFIFICFVALAVPLGFSLKSIAWETNAQRQISNVIKDQFDEKARISALDINFGSNPIKVNASVLTPEFVSDAEAKSSKMLSRSLDFPIAVNIDQFRVGTGAGDVDAAQIAAAKAQEQAIADERKMAQLGERLALIAGVKAQDVLIDRSRKRAVVKAKPLAGATLATYYELEGRVAALEPGWTLLVEPPALALPDIGMLDNAPSETGQNALALIIWAAARVDAPIGLAGDGKDVDAILALLQEKNIRAVRRASIPRRTGMVTVRWLAPDEAAAAN</sequence>
<evidence type="ECO:0000313" key="3">
    <source>
        <dbReference type="Proteomes" id="UP001595887"/>
    </source>
</evidence>
<keyword evidence="1" id="KW-1133">Transmembrane helix</keyword>
<accession>A0ABV8RI03</accession>
<dbReference type="RefSeq" id="WP_381423421.1">
    <property type="nucleotide sequence ID" value="NZ_JBHSDH010000013.1"/>
</dbReference>
<feature type="transmembrane region" description="Helical" evidence="1">
    <location>
        <begin position="90"/>
        <end position="112"/>
    </location>
</feature>
<proteinExistence type="predicted"/>
<keyword evidence="1" id="KW-0472">Membrane</keyword>
<dbReference type="PANTHER" id="PTHR20992">
    <property type="entry name" value="AT15442P-RELATED"/>
    <property type="match status" value="1"/>
</dbReference>
<reference evidence="3" key="1">
    <citation type="journal article" date="2019" name="Int. J. Syst. Evol. Microbiol.">
        <title>The Global Catalogue of Microorganisms (GCM) 10K type strain sequencing project: providing services to taxonomists for standard genome sequencing and annotation.</title>
        <authorList>
            <consortium name="The Broad Institute Genomics Platform"/>
            <consortium name="The Broad Institute Genome Sequencing Center for Infectious Disease"/>
            <person name="Wu L."/>
            <person name="Ma J."/>
        </authorList>
    </citation>
    <scope>NUCLEOTIDE SEQUENCE [LARGE SCALE GENOMIC DNA]</scope>
    <source>
        <strain evidence="3">CECT 8531</strain>
    </source>
</reference>
<feature type="transmembrane region" description="Helical" evidence="1">
    <location>
        <begin position="124"/>
        <end position="145"/>
    </location>
</feature>
<comment type="caution">
    <text evidence="2">The sequence shown here is derived from an EMBL/GenBank/DDBJ whole genome shotgun (WGS) entry which is preliminary data.</text>
</comment>
<dbReference type="EMBL" id="JBHSDH010000013">
    <property type="protein sequence ID" value="MFC4292597.1"/>
    <property type="molecule type" value="Genomic_DNA"/>
</dbReference>
<keyword evidence="3" id="KW-1185">Reference proteome</keyword>
<feature type="transmembrane region" description="Helical" evidence="1">
    <location>
        <begin position="254"/>
        <end position="276"/>
    </location>
</feature>
<evidence type="ECO:0000313" key="2">
    <source>
        <dbReference type="EMBL" id="MFC4292597.1"/>
    </source>
</evidence>
<gene>
    <name evidence="2" type="ORF">ACFOWX_09255</name>
</gene>
<dbReference type="PANTHER" id="PTHR20992:SF9">
    <property type="entry name" value="AT15442P-RELATED"/>
    <property type="match status" value="1"/>
</dbReference>
<feature type="transmembrane region" description="Helical" evidence="1">
    <location>
        <begin position="212"/>
        <end position="233"/>
    </location>
</feature>
<feature type="transmembrane region" description="Helical" evidence="1">
    <location>
        <begin position="67"/>
        <end position="84"/>
    </location>
</feature>
<dbReference type="InterPro" id="IPR005240">
    <property type="entry name" value="DUF389"/>
</dbReference>
<feature type="transmembrane region" description="Helical" evidence="1">
    <location>
        <begin position="160"/>
        <end position="178"/>
    </location>
</feature>
<organism evidence="2 3">
    <name type="scientific">Sphingorhabdus arenilitoris</name>
    <dbReference type="NCBI Taxonomy" id="1490041"/>
    <lineage>
        <taxon>Bacteria</taxon>
        <taxon>Pseudomonadati</taxon>
        <taxon>Pseudomonadota</taxon>
        <taxon>Alphaproteobacteria</taxon>
        <taxon>Sphingomonadales</taxon>
        <taxon>Sphingomonadaceae</taxon>
        <taxon>Sphingorhabdus</taxon>
    </lineage>
</organism>
<protein>
    <submittedName>
        <fullName evidence="2">DUF389 domain-containing protein</fullName>
    </submittedName>
</protein>
<name>A0ABV8RI03_9SPHN</name>
<feature type="transmembrane region" description="Helical" evidence="1">
    <location>
        <begin position="185"/>
        <end position="206"/>
    </location>
</feature>
<keyword evidence="1" id="KW-0812">Transmembrane</keyword>